<reference evidence="1 2" key="1">
    <citation type="submission" date="2016-10" db="EMBL/GenBank/DDBJ databases">
        <authorList>
            <person name="de Groot N.N."/>
        </authorList>
    </citation>
    <scope>NUCLEOTIDE SEQUENCE [LARGE SCALE GENOMIC DNA]</scope>
    <source>
        <strain>GEY</strain>
        <strain evidence="2">DSM 9560</strain>
    </source>
</reference>
<proteinExistence type="predicted"/>
<sequence>MNKNSVETIEYNGIKYAEIIWADVTVSKTTFFSPPESSFQFGLLAHEAGFVEPPHYHKWIPREIQDLQQMFVVQRGVVVVELYSDEGELLREVTLRKGDAIVLIHGVHAIRVEEDMQCISVKQGPFLGDVNDKVFVEMKK</sequence>
<keyword evidence="2" id="KW-1185">Reference proteome</keyword>
<organism evidence="1 2">
    <name type="scientific">Thermoflexibacter ruber</name>
    <dbReference type="NCBI Taxonomy" id="1003"/>
    <lineage>
        <taxon>Bacteria</taxon>
        <taxon>Pseudomonadati</taxon>
        <taxon>Bacteroidota</taxon>
        <taxon>Cytophagia</taxon>
        <taxon>Cytophagales</taxon>
        <taxon>Thermoflexibacteraceae</taxon>
        <taxon>Thermoflexibacter</taxon>
    </lineage>
</organism>
<dbReference type="SUPFAM" id="SSF51182">
    <property type="entry name" value="RmlC-like cupins"/>
    <property type="match status" value="1"/>
</dbReference>
<dbReference type="OrthoDB" id="9796518at2"/>
<evidence type="ECO:0008006" key="3">
    <source>
        <dbReference type="Google" id="ProtNLM"/>
    </source>
</evidence>
<protein>
    <recommendedName>
        <fullName evidence="3">Mannose-6-phosphate isomerase, cupin superfamily</fullName>
    </recommendedName>
</protein>
<evidence type="ECO:0000313" key="2">
    <source>
        <dbReference type="Proteomes" id="UP000199513"/>
    </source>
</evidence>
<dbReference type="InterPro" id="IPR011051">
    <property type="entry name" value="RmlC_Cupin_sf"/>
</dbReference>
<accession>A0A1I2JE93</accession>
<dbReference type="STRING" id="1003.SAMN04488541_10501"/>
<name>A0A1I2JE93_9BACT</name>
<dbReference type="Proteomes" id="UP000199513">
    <property type="component" value="Unassembled WGS sequence"/>
</dbReference>
<dbReference type="RefSeq" id="WP_091549167.1">
    <property type="nucleotide sequence ID" value="NZ_FONY01000050.1"/>
</dbReference>
<dbReference type="AlphaFoldDB" id="A0A1I2JE93"/>
<dbReference type="EMBL" id="FONY01000050">
    <property type="protein sequence ID" value="SFF53155.1"/>
    <property type="molecule type" value="Genomic_DNA"/>
</dbReference>
<gene>
    <name evidence="1" type="ORF">SAMN04488541_10501</name>
</gene>
<evidence type="ECO:0000313" key="1">
    <source>
        <dbReference type="EMBL" id="SFF53155.1"/>
    </source>
</evidence>